<sequence length="345" mass="38578">MMLTVSRKFTRQLQEDGTRISMLLQFDTLTFWRESQISFALQLLFSSGNPCNLKYLNFGSLNLLLSSPITPSSSDLFDTLIFWRESQISFALQLLFSSGNPCNLKDLNFGSLNLLLSSPITPSSSDFFDTLIFWRESQITFALQLLFSSGNPCNLTDLNFGSLNLLLSSPITPSSSDLVPPMISFIFPQLATFISSRFTRQLQEDGTRISMLLHSCTSGNPSNLNSLNFGSLNLLLSSPITPSSSDLVPPMISFIFPQESTYISSRFTRQLQEDGTRISMLLQFDTLNFWRESQISFALQLLFSSGNPLIFKDLNFGSFNLLLSAPITPSSSDLVPLMISFIFPQ</sequence>
<evidence type="ECO:0000313" key="1">
    <source>
        <dbReference type="EMBL" id="VFU25471.1"/>
    </source>
</evidence>
<accession>A0A6N2KAY9</accession>
<proteinExistence type="predicted"/>
<dbReference type="EMBL" id="CAADRP010000225">
    <property type="protein sequence ID" value="VFU25471.1"/>
    <property type="molecule type" value="Genomic_DNA"/>
</dbReference>
<protein>
    <submittedName>
        <fullName evidence="1">Uncharacterized protein</fullName>
    </submittedName>
</protein>
<gene>
    <name evidence="1" type="ORF">SVIM_LOCUS60130</name>
</gene>
<organism evidence="1">
    <name type="scientific">Salix viminalis</name>
    <name type="common">Common osier</name>
    <name type="synonym">Basket willow</name>
    <dbReference type="NCBI Taxonomy" id="40686"/>
    <lineage>
        <taxon>Eukaryota</taxon>
        <taxon>Viridiplantae</taxon>
        <taxon>Streptophyta</taxon>
        <taxon>Embryophyta</taxon>
        <taxon>Tracheophyta</taxon>
        <taxon>Spermatophyta</taxon>
        <taxon>Magnoliopsida</taxon>
        <taxon>eudicotyledons</taxon>
        <taxon>Gunneridae</taxon>
        <taxon>Pentapetalae</taxon>
        <taxon>rosids</taxon>
        <taxon>fabids</taxon>
        <taxon>Malpighiales</taxon>
        <taxon>Salicaceae</taxon>
        <taxon>Saliceae</taxon>
        <taxon>Salix</taxon>
    </lineage>
</organism>
<reference evidence="1" key="1">
    <citation type="submission" date="2019-03" db="EMBL/GenBank/DDBJ databases">
        <authorList>
            <person name="Mank J."/>
            <person name="Almeida P."/>
        </authorList>
    </citation>
    <scope>NUCLEOTIDE SEQUENCE</scope>
    <source>
        <strain evidence="1">78183</strain>
    </source>
</reference>
<dbReference type="AlphaFoldDB" id="A0A6N2KAY9"/>
<name>A0A6N2KAY9_SALVM</name>